<dbReference type="Pfam" id="PF00400">
    <property type="entry name" value="WD40"/>
    <property type="match status" value="2"/>
</dbReference>
<evidence type="ECO:0000256" key="1">
    <source>
        <dbReference type="ARBA" id="ARBA00022574"/>
    </source>
</evidence>
<evidence type="ECO:0000256" key="2">
    <source>
        <dbReference type="ARBA" id="ARBA00022737"/>
    </source>
</evidence>
<name>A0A820JQ49_9BILA</name>
<dbReference type="Gene3D" id="2.130.10.10">
    <property type="entry name" value="YVTN repeat-like/Quinoprotein amine dehydrogenase"/>
    <property type="match status" value="1"/>
</dbReference>
<keyword evidence="1 3" id="KW-0853">WD repeat</keyword>
<dbReference type="InterPro" id="IPR015943">
    <property type="entry name" value="WD40/YVTN_repeat-like_dom_sf"/>
</dbReference>
<dbReference type="Proteomes" id="UP000663874">
    <property type="component" value="Unassembled WGS sequence"/>
</dbReference>
<evidence type="ECO:0000313" key="4">
    <source>
        <dbReference type="EMBL" id="CAF4329852.1"/>
    </source>
</evidence>
<accession>A0A820JQ49</accession>
<organism evidence="4 5">
    <name type="scientific">Rotaria sordida</name>
    <dbReference type="NCBI Taxonomy" id="392033"/>
    <lineage>
        <taxon>Eukaryota</taxon>
        <taxon>Metazoa</taxon>
        <taxon>Spiralia</taxon>
        <taxon>Gnathifera</taxon>
        <taxon>Rotifera</taxon>
        <taxon>Eurotatoria</taxon>
        <taxon>Bdelloidea</taxon>
        <taxon>Philodinida</taxon>
        <taxon>Philodinidae</taxon>
        <taxon>Rotaria</taxon>
    </lineage>
</organism>
<dbReference type="AlphaFoldDB" id="A0A820JQ49"/>
<feature type="repeat" description="WD" evidence="3">
    <location>
        <begin position="7"/>
        <end position="49"/>
    </location>
</feature>
<gene>
    <name evidence="4" type="ORF">FNK824_LOCUS41634</name>
</gene>
<comment type="caution">
    <text evidence="4">The sequence shown here is derived from an EMBL/GenBank/DDBJ whole genome shotgun (WGS) entry which is preliminary data.</text>
</comment>
<protein>
    <submittedName>
        <fullName evidence="4">Uncharacterized protein</fullName>
    </submittedName>
</protein>
<dbReference type="PROSITE" id="PS50294">
    <property type="entry name" value="WD_REPEATS_REGION"/>
    <property type="match status" value="1"/>
</dbReference>
<dbReference type="SUPFAM" id="SSF50978">
    <property type="entry name" value="WD40 repeat-like"/>
    <property type="match status" value="1"/>
</dbReference>
<sequence>SVLWSTYSSHNQWVSSIMWSRKSEYSFVSDSYDTLVKLWDTRSLKASLYDLQGHEDRVLCVDWSIKQLILSGEADNSLKMFSFKCVWVWV</sequence>
<reference evidence="4" key="1">
    <citation type="submission" date="2021-02" db="EMBL/GenBank/DDBJ databases">
        <authorList>
            <person name="Nowell W R."/>
        </authorList>
    </citation>
    <scope>NUCLEOTIDE SEQUENCE</scope>
</reference>
<dbReference type="PANTHER" id="PTHR19848">
    <property type="entry name" value="WD40 REPEAT PROTEIN"/>
    <property type="match status" value="1"/>
</dbReference>
<keyword evidence="2" id="KW-0677">Repeat</keyword>
<dbReference type="InterPro" id="IPR036322">
    <property type="entry name" value="WD40_repeat_dom_sf"/>
</dbReference>
<evidence type="ECO:0000313" key="5">
    <source>
        <dbReference type="Proteomes" id="UP000663874"/>
    </source>
</evidence>
<dbReference type="EMBL" id="CAJOBE010042165">
    <property type="protein sequence ID" value="CAF4329852.1"/>
    <property type="molecule type" value="Genomic_DNA"/>
</dbReference>
<dbReference type="PROSITE" id="PS50082">
    <property type="entry name" value="WD_REPEATS_2"/>
    <property type="match status" value="1"/>
</dbReference>
<dbReference type="InterPro" id="IPR001680">
    <property type="entry name" value="WD40_rpt"/>
</dbReference>
<evidence type="ECO:0000256" key="3">
    <source>
        <dbReference type="PROSITE-ProRule" id="PRU00221"/>
    </source>
</evidence>
<dbReference type="PANTHER" id="PTHR19848:SF8">
    <property type="entry name" value="F-BOX AND WD REPEAT DOMAIN CONTAINING 7"/>
    <property type="match status" value="1"/>
</dbReference>
<dbReference type="SMART" id="SM00320">
    <property type="entry name" value="WD40"/>
    <property type="match status" value="2"/>
</dbReference>
<proteinExistence type="predicted"/>
<feature type="non-terminal residue" evidence="4">
    <location>
        <position position="1"/>
    </location>
</feature>